<protein>
    <submittedName>
        <fullName evidence="2">YwdI family protein</fullName>
    </submittedName>
</protein>
<dbReference type="RefSeq" id="WP_338752088.1">
    <property type="nucleotide sequence ID" value="NZ_CP147404.1"/>
</dbReference>
<dbReference type="EMBL" id="CP147404">
    <property type="protein sequence ID" value="WXB92998.1"/>
    <property type="molecule type" value="Genomic_DNA"/>
</dbReference>
<dbReference type="InterPro" id="IPR035218">
    <property type="entry name" value="DUF5327"/>
</dbReference>
<organism evidence="2 3">
    <name type="scientific">Bacillus kandeliae</name>
    <dbReference type="NCBI Taxonomy" id="3129297"/>
    <lineage>
        <taxon>Bacteria</taxon>
        <taxon>Bacillati</taxon>
        <taxon>Bacillota</taxon>
        <taxon>Bacilli</taxon>
        <taxon>Bacillales</taxon>
        <taxon>Bacillaceae</taxon>
        <taxon>Bacillus</taxon>
    </lineage>
</organism>
<dbReference type="Proteomes" id="UP001387364">
    <property type="component" value="Chromosome"/>
</dbReference>
<evidence type="ECO:0000313" key="2">
    <source>
        <dbReference type="EMBL" id="WXB92998.1"/>
    </source>
</evidence>
<accession>A0ABZ2N5J4</accession>
<name>A0ABZ2N5J4_9BACI</name>
<feature type="region of interest" description="Disordered" evidence="1">
    <location>
        <begin position="63"/>
        <end position="92"/>
    </location>
</feature>
<dbReference type="Pfam" id="PF17261">
    <property type="entry name" value="DUF5327"/>
    <property type="match status" value="1"/>
</dbReference>
<evidence type="ECO:0000313" key="3">
    <source>
        <dbReference type="Proteomes" id="UP001387364"/>
    </source>
</evidence>
<gene>
    <name evidence="2" type="ORF">WDJ61_17515</name>
</gene>
<evidence type="ECO:0000256" key="1">
    <source>
        <dbReference type="SAM" id="MobiDB-lite"/>
    </source>
</evidence>
<keyword evidence="3" id="KW-1185">Reference proteome</keyword>
<proteinExistence type="predicted"/>
<sequence>MNISHQSVLNKIEIEVRQARQAEKSDEIKRHVHTIKALCDLVLESAADGPGVVSSVRGEHVFPPSTLSQPSINQEEKIETEDGANGDSIFDF</sequence>
<reference evidence="2 3" key="1">
    <citation type="submission" date="2024-02" db="EMBL/GenBank/DDBJ databases">
        <title>Seven novel Bacillus-like species.</title>
        <authorList>
            <person name="Liu G."/>
        </authorList>
    </citation>
    <scope>NUCLEOTIDE SEQUENCE [LARGE SCALE GENOMIC DNA]</scope>
    <source>
        <strain evidence="2 3">FJAT-52991</strain>
    </source>
</reference>